<evidence type="ECO:0000313" key="1">
    <source>
        <dbReference type="EMBL" id="JAE18277.1"/>
    </source>
</evidence>
<organism evidence="1">
    <name type="scientific">Arundo donax</name>
    <name type="common">Giant reed</name>
    <name type="synonym">Donax arundinaceus</name>
    <dbReference type="NCBI Taxonomy" id="35708"/>
    <lineage>
        <taxon>Eukaryota</taxon>
        <taxon>Viridiplantae</taxon>
        <taxon>Streptophyta</taxon>
        <taxon>Embryophyta</taxon>
        <taxon>Tracheophyta</taxon>
        <taxon>Spermatophyta</taxon>
        <taxon>Magnoliopsida</taxon>
        <taxon>Liliopsida</taxon>
        <taxon>Poales</taxon>
        <taxon>Poaceae</taxon>
        <taxon>PACMAD clade</taxon>
        <taxon>Arundinoideae</taxon>
        <taxon>Arundineae</taxon>
        <taxon>Arundo</taxon>
    </lineage>
</organism>
<reference evidence="1" key="1">
    <citation type="submission" date="2014-09" db="EMBL/GenBank/DDBJ databases">
        <authorList>
            <person name="Magalhaes I.L.F."/>
            <person name="Oliveira U."/>
            <person name="Santos F.R."/>
            <person name="Vidigal T.H.D.A."/>
            <person name="Brescovit A.D."/>
            <person name="Santos A.J."/>
        </authorList>
    </citation>
    <scope>NUCLEOTIDE SEQUENCE</scope>
    <source>
        <tissue evidence="1">Shoot tissue taken approximately 20 cm above the soil surface</tissue>
    </source>
</reference>
<name>A0A0A9G190_ARUDO</name>
<proteinExistence type="predicted"/>
<reference evidence="1" key="2">
    <citation type="journal article" date="2015" name="Data Brief">
        <title>Shoot transcriptome of the giant reed, Arundo donax.</title>
        <authorList>
            <person name="Barrero R.A."/>
            <person name="Guerrero F.D."/>
            <person name="Moolhuijzen P."/>
            <person name="Goolsby J.A."/>
            <person name="Tidwell J."/>
            <person name="Bellgard S.E."/>
            <person name="Bellgard M.I."/>
        </authorList>
    </citation>
    <scope>NUCLEOTIDE SEQUENCE</scope>
    <source>
        <tissue evidence="1">Shoot tissue taken approximately 20 cm above the soil surface</tissue>
    </source>
</reference>
<sequence length="66" mass="7596">MRSSKHPRLVESSTAYTSPLGICRGNRCHTYSREEVMPNSLRICNVRFTSSILKKDGFIMGWAVRY</sequence>
<dbReference type="AlphaFoldDB" id="A0A0A9G190"/>
<dbReference type="EMBL" id="GBRH01179619">
    <property type="protein sequence ID" value="JAE18277.1"/>
    <property type="molecule type" value="Transcribed_RNA"/>
</dbReference>
<protein>
    <submittedName>
        <fullName evidence="1">Uncharacterized protein</fullName>
    </submittedName>
</protein>
<accession>A0A0A9G190</accession>